<dbReference type="AlphaFoldDB" id="M0M0J3"/>
<dbReference type="eggNOG" id="arCOG03130">
    <property type="taxonomic scope" value="Archaea"/>
</dbReference>
<dbReference type="GO" id="GO:0004527">
    <property type="term" value="F:exonuclease activity"/>
    <property type="evidence" value="ECO:0007669"/>
    <property type="project" value="UniProtKB-KW"/>
</dbReference>
<dbReference type="Proteomes" id="UP000011566">
    <property type="component" value="Unassembled WGS sequence"/>
</dbReference>
<dbReference type="InterPro" id="IPR012337">
    <property type="entry name" value="RNaseH-like_sf"/>
</dbReference>
<dbReference type="RefSeq" id="WP_007692164.1">
    <property type="nucleotide sequence ID" value="NZ_AJRK01000452.1"/>
</dbReference>
<accession>M0M0J3</accession>
<dbReference type="Gene3D" id="3.30.420.10">
    <property type="entry name" value="Ribonuclease H-like superfamily/Ribonuclease H"/>
    <property type="match status" value="1"/>
</dbReference>
<evidence type="ECO:0000313" key="3">
    <source>
        <dbReference type="Proteomes" id="UP000011566"/>
    </source>
</evidence>
<keyword evidence="2" id="KW-0540">Nuclease</keyword>
<evidence type="ECO:0000313" key="2">
    <source>
        <dbReference type="EMBL" id="EMA39196.1"/>
    </source>
</evidence>
<dbReference type="PANTHER" id="PTHR38462:SF1">
    <property type="entry name" value="YPRB RIBONUCLEASE H-LIKE DOMAIN-CONTAINING PROTEIN"/>
    <property type="match status" value="1"/>
</dbReference>
<dbReference type="PATRIC" id="fig|1132509.6.peg.1531"/>
<dbReference type="InterPro" id="IPR036397">
    <property type="entry name" value="RNaseH_sf"/>
</dbReference>
<dbReference type="OrthoDB" id="211024at2157"/>
<evidence type="ECO:0000259" key="1">
    <source>
        <dbReference type="Pfam" id="PF13482"/>
    </source>
</evidence>
<keyword evidence="3" id="KW-1185">Reference proteome</keyword>
<dbReference type="SUPFAM" id="SSF53098">
    <property type="entry name" value="Ribonuclease H-like"/>
    <property type="match status" value="1"/>
</dbReference>
<sequence>MRIENSFLPVRGVGEKTERRLWREGITHWDAFEESAVGEAQGRRIRAFIEQGRERLAAGDAEFFYEAFPSGSRWRLYENFRPRTCFFDIETTGLDARSSDVTTVSFHRAGETTTLVRGEDLTRGALATELRAADLLVSFNGKRFDVPFLEQSFDLDIDRPHLDLMYACRQLDLTGGLKTIERAVGIERDRPDISGRDAVRLWRAHQRGDEDALDTLVSYNRADTRNLETLLDIVADRLHDDVFVAACDGR</sequence>
<dbReference type="EMBL" id="AOMB01000020">
    <property type="protein sequence ID" value="EMA39196.1"/>
    <property type="molecule type" value="Genomic_DNA"/>
</dbReference>
<reference evidence="2 3" key="1">
    <citation type="journal article" date="2014" name="PLoS Genet.">
        <title>Phylogenetically driven sequencing of extremely halophilic archaea reveals strategies for static and dynamic osmo-response.</title>
        <authorList>
            <person name="Becker E.A."/>
            <person name="Seitzer P.M."/>
            <person name="Tritt A."/>
            <person name="Larsen D."/>
            <person name="Krusor M."/>
            <person name="Yao A.I."/>
            <person name="Wu D."/>
            <person name="Madern D."/>
            <person name="Eisen J.A."/>
            <person name="Darling A.E."/>
            <person name="Facciotti M.T."/>
        </authorList>
    </citation>
    <scope>NUCLEOTIDE SEQUENCE [LARGE SCALE GENOMIC DNA]</scope>
    <source>
        <strain evidence="2 3">100A6</strain>
    </source>
</reference>
<gene>
    <name evidence="2" type="ORF">C447_06758</name>
</gene>
<name>M0M0J3_9EURY</name>
<keyword evidence="2" id="KW-0269">Exonuclease</keyword>
<organism evidence="2 3">
    <name type="scientific">Halococcus hamelinensis 100A6</name>
    <dbReference type="NCBI Taxonomy" id="1132509"/>
    <lineage>
        <taxon>Archaea</taxon>
        <taxon>Methanobacteriati</taxon>
        <taxon>Methanobacteriota</taxon>
        <taxon>Stenosarchaea group</taxon>
        <taxon>Halobacteria</taxon>
        <taxon>Halobacteriales</taxon>
        <taxon>Halococcaceae</taxon>
        <taxon>Halococcus</taxon>
    </lineage>
</organism>
<dbReference type="InterPro" id="IPR038720">
    <property type="entry name" value="YprB_RNase_H-like_dom"/>
</dbReference>
<dbReference type="PANTHER" id="PTHR38462">
    <property type="entry name" value="EXONUCLEASE-LIKE PROTEIN"/>
    <property type="match status" value="1"/>
</dbReference>
<feature type="domain" description="YprB ribonuclease H-like" evidence="1">
    <location>
        <begin position="85"/>
        <end position="233"/>
    </location>
</feature>
<comment type="caution">
    <text evidence="2">The sequence shown here is derived from an EMBL/GenBank/DDBJ whole genome shotgun (WGS) entry which is preliminary data.</text>
</comment>
<dbReference type="Pfam" id="PF13482">
    <property type="entry name" value="RNase_H_2"/>
    <property type="match status" value="1"/>
</dbReference>
<protein>
    <submittedName>
        <fullName evidence="2">3'-5' exonuclease</fullName>
    </submittedName>
</protein>
<proteinExistence type="predicted"/>
<dbReference type="GO" id="GO:0003676">
    <property type="term" value="F:nucleic acid binding"/>
    <property type="evidence" value="ECO:0007669"/>
    <property type="project" value="InterPro"/>
</dbReference>
<keyword evidence="2" id="KW-0378">Hydrolase</keyword>